<feature type="region of interest" description="Disordered" evidence="2">
    <location>
        <begin position="642"/>
        <end position="689"/>
    </location>
</feature>
<reference evidence="6 7" key="1">
    <citation type="submission" date="2018-10" db="EMBL/GenBank/DDBJ databases">
        <title>Fifty Aureobasidium pullulans genomes reveal a recombining polyextremotolerant generalist.</title>
        <authorList>
            <person name="Gostincar C."/>
            <person name="Turk M."/>
            <person name="Zajc J."/>
            <person name="Gunde-Cimerman N."/>
        </authorList>
    </citation>
    <scope>NUCLEOTIDE SEQUENCE [LARGE SCALE GENOMIC DNA]</scope>
    <source>
        <strain evidence="6 7">EXF-6604</strain>
    </source>
</reference>
<evidence type="ECO:0000256" key="1">
    <source>
        <dbReference type="SAM" id="Coils"/>
    </source>
</evidence>
<feature type="compositionally biased region" description="Basic and acidic residues" evidence="2">
    <location>
        <begin position="757"/>
        <end position="771"/>
    </location>
</feature>
<feature type="compositionally biased region" description="Basic and acidic residues" evidence="2">
    <location>
        <begin position="1064"/>
        <end position="1076"/>
    </location>
</feature>
<organism evidence="6 7">
    <name type="scientific">Aureobasidium pullulans</name>
    <name type="common">Black yeast</name>
    <name type="synonym">Pullularia pullulans</name>
    <dbReference type="NCBI Taxonomy" id="5580"/>
    <lineage>
        <taxon>Eukaryota</taxon>
        <taxon>Fungi</taxon>
        <taxon>Dikarya</taxon>
        <taxon>Ascomycota</taxon>
        <taxon>Pezizomycotina</taxon>
        <taxon>Dothideomycetes</taxon>
        <taxon>Dothideomycetidae</taxon>
        <taxon>Dothideales</taxon>
        <taxon>Saccotheciaceae</taxon>
        <taxon>Aureobasidium</taxon>
    </lineage>
</organism>
<feature type="region of interest" description="Disordered" evidence="2">
    <location>
        <begin position="734"/>
        <end position="846"/>
    </location>
</feature>
<dbReference type="PANTHER" id="PTHR42028">
    <property type="entry name" value="CHROMOSOME 1, WHOLE GENOME SHOTGUN SEQUENCE"/>
    <property type="match status" value="1"/>
</dbReference>
<feature type="compositionally biased region" description="Basic and acidic residues" evidence="2">
    <location>
        <begin position="809"/>
        <end position="825"/>
    </location>
</feature>
<dbReference type="EMBL" id="QZBD01000156">
    <property type="protein sequence ID" value="THY26038.1"/>
    <property type="molecule type" value="Genomic_DNA"/>
</dbReference>
<keyword evidence="3" id="KW-0812">Transmembrane</keyword>
<keyword evidence="4" id="KW-0732">Signal</keyword>
<feature type="transmembrane region" description="Helical" evidence="3">
    <location>
        <begin position="199"/>
        <end position="217"/>
    </location>
</feature>
<gene>
    <name evidence="6" type="ORF">D6D01_04626</name>
</gene>
<keyword evidence="3" id="KW-0472">Membrane</keyword>
<evidence type="ECO:0000313" key="6">
    <source>
        <dbReference type="EMBL" id="THY26038.1"/>
    </source>
</evidence>
<name>A0A4S9LAF4_AURPU</name>
<feature type="compositionally biased region" description="Basic and acidic residues" evidence="2">
    <location>
        <begin position="662"/>
        <end position="674"/>
    </location>
</feature>
<accession>A0A4S9LAF4</accession>
<dbReference type="Pfam" id="PF23585">
    <property type="entry name" value="DUF7137"/>
    <property type="match status" value="1"/>
</dbReference>
<evidence type="ECO:0000313" key="7">
    <source>
        <dbReference type="Proteomes" id="UP000306584"/>
    </source>
</evidence>
<evidence type="ECO:0000256" key="4">
    <source>
        <dbReference type="SAM" id="SignalP"/>
    </source>
</evidence>
<comment type="caution">
    <text evidence="6">The sequence shown here is derived from an EMBL/GenBank/DDBJ whole genome shotgun (WGS) entry which is preliminary data.</text>
</comment>
<feature type="compositionally biased region" description="Polar residues" evidence="2">
    <location>
        <begin position="746"/>
        <end position="756"/>
    </location>
</feature>
<feature type="domain" description="DUF7137" evidence="5">
    <location>
        <begin position="48"/>
        <end position="177"/>
    </location>
</feature>
<dbReference type="Proteomes" id="UP000306584">
    <property type="component" value="Unassembled WGS sequence"/>
</dbReference>
<feature type="coiled-coil region" evidence="1">
    <location>
        <begin position="1021"/>
        <end position="1048"/>
    </location>
</feature>
<feature type="region of interest" description="Disordered" evidence="2">
    <location>
        <begin position="1063"/>
        <end position="1090"/>
    </location>
</feature>
<keyword evidence="1" id="KW-0175">Coiled coil</keyword>
<evidence type="ECO:0000256" key="2">
    <source>
        <dbReference type="SAM" id="MobiDB-lite"/>
    </source>
</evidence>
<evidence type="ECO:0000256" key="3">
    <source>
        <dbReference type="SAM" id="Phobius"/>
    </source>
</evidence>
<dbReference type="InterPro" id="IPR055561">
    <property type="entry name" value="DUF7137"/>
</dbReference>
<proteinExistence type="predicted"/>
<protein>
    <recommendedName>
        <fullName evidence="5">DUF7137 domain-containing protein</fullName>
    </recommendedName>
</protein>
<feature type="compositionally biased region" description="Polar residues" evidence="2">
    <location>
        <begin position="645"/>
        <end position="656"/>
    </location>
</feature>
<feature type="signal peptide" evidence="4">
    <location>
        <begin position="1"/>
        <end position="19"/>
    </location>
</feature>
<keyword evidence="3" id="KW-1133">Transmembrane helix</keyword>
<feature type="compositionally biased region" description="Basic and acidic residues" evidence="2">
    <location>
        <begin position="831"/>
        <end position="846"/>
    </location>
</feature>
<dbReference type="PANTHER" id="PTHR42028:SF1">
    <property type="entry name" value="YALI0E30657P"/>
    <property type="match status" value="1"/>
</dbReference>
<evidence type="ECO:0000259" key="5">
    <source>
        <dbReference type="Pfam" id="PF23585"/>
    </source>
</evidence>
<sequence length="1090" mass="121443">MRPAQLLSSIALFSALSSASAPWSESFHLKAIREINDFVFPRQDNSGYGGIAMITPNVYSSSSYYKVGEFVTFAWNMTSLSVTPTAVDVFATCTANQNLYTLTANMTMNGSTGAVTWDTGDYQASATVPLLTETYTLIIMDAALPAISATAVYGGLPVYSGHRFGMYTKQAYSNNSNAVPTCVTCKSAAIRSSSLEKQTLGFVFGMVFITIATFSMTKKYGFDIREKIYLLLKDVFQGTRKDALEQEIERKLNTLQGNPDLDALKRLDPKVSIFKHAALFASKGLFEVDEKKNLTYLDATRAARAEAPLVRRITGTTIVNDPWTTSTYARMYQAVKHDLRGTPRNATRQACGKKLASLIPASRELTELNDQHGFGRLCVNVRQMIRAGLFLVDYDLHPSREQAIVAASIISEERVTTTEAIRESSEHDLDLLLNDHLESSKHAPPKLRGLVGFKPSDESKDNLPPSLGAYHDQHSTAVEVDNEEIEESNHLGEEIASPATLPWSIVRLPDMNEIEAPKNRNFVPGSNLLILFGAPETSMASDDDMIECTSTTVSRPPTGNHTGIPALLTLPTLQIGLNKQKDTSLSKPSRSEPTRLPALQELGFRPSLGQDLGLNGFPLDATGLEDTPSFLHILEPVDNKHANANKKSQASVTSEDAGSPTDRWKYVSESKEVSEDAPDAPDALQSSSQNKYLAQTEFTIDQTALLPKMNLKRIGTDSSPATWRYRPVEPIIEMRSKSPQIDFKSATESSPGTQSKPDTDSKSEKIADVKRSTQTGEPGMIDLDEHEATIPKSESADVADDPVETGSEQQKDIKEARKTRLRQAEESLSLKPDRANGKTRDGPRAKHLEKNNIPEEISQYATMPVPETYALYLPYRAQYKLLTHLQASLETICFGYLKREHPHILEGSESLWEVDCPENLELTQYVNIFRKHVEFDSEALNKHLDQPVKNLYNSLVWLRHYTVHRTQANIDYLCVWLNDARSLAKLVGDSNADEQFKTIQLKLRRLRTRLMKRRYKYEDKLLATVKELTAKRAELDRLEQEAMETYIKDDKQYRTRAEYSLSTKLEDLVPEPEKTQDVSSPEPASGGTVS</sequence>
<dbReference type="AlphaFoldDB" id="A0A4S9LAF4"/>
<feature type="chain" id="PRO_5021035077" description="DUF7137 domain-containing protein" evidence="4">
    <location>
        <begin position="20"/>
        <end position="1090"/>
    </location>
</feature>